<sequence length="214" mass="23182">MGRDIGRESGLVRYLGSSLTLPSGTEDDGRLIFQGAELRSNDAGDLIIGSAKAGSRIRPEENFTFGTADNFWRARTISVECGDVNRVTFATACQGAVVTWNLFSGDASTYLINIGSGKDEGFKFFSVRPGAAVSEPIVRFSPWGEIVTKILTTEKGVRTGQASLSELSKMEARYTQEFCNNCISPSSATKHVGIPVWWDGSAWRDALGDIPQTQ</sequence>
<dbReference type="RefSeq" id="WP_319806155.1">
    <property type="nucleotide sequence ID" value="NZ_CP107052.1"/>
</dbReference>
<proteinExistence type="predicted"/>
<name>A0ABY6GGD7_9PROT</name>
<evidence type="ECO:0000313" key="1">
    <source>
        <dbReference type="EMBL" id="UYH50570.1"/>
    </source>
</evidence>
<gene>
    <name evidence="1" type="ORF">N5W20_05430</name>
</gene>
<keyword evidence="2" id="KW-1185">Reference proteome</keyword>
<protein>
    <submittedName>
        <fullName evidence="1">Uncharacterized protein</fullName>
    </submittedName>
</protein>
<organism evidence="1 2">
    <name type="scientific">Candidatus Kirkpatrickella diaphorinae</name>
    <dbReference type="NCBI Taxonomy" id="2984322"/>
    <lineage>
        <taxon>Bacteria</taxon>
        <taxon>Pseudomonadati</taxon>
        <taxon>Pseudomonadota</taxon>
        <taxon>Alphaproteobacteria</taxon>
        <taxon>Acetobacterales</taxon>
        <taxon>Acetobacteraceae</taxon>
        <taxon>Candidatus Kirkpatrickella</taxon>
    </lineage>
</organism>
<dbReference type="EMBL" id="CP107052">
    <property type="protein sequence ID" value="UYH50570.1"/>
    <property type="molecule type" value="Genomic_DNA"/>
</dbReference>
<dbReference type="Proteomes" id="UP001163831">
    <property type="component" value="Chromosome"/>
</dbReference>
<evidence type="ECO:0000313" key="2">
    <source>
        <dbReference type="Proteomes" id="UP001163831"/>
    </source>
</evidence>
<reference evidence="1" key="1">
    <citation type="submission" date="2022-10" db="EMBL/GenBank/DDBJ databases">
        <title>Candidatus Kirkpatrella diaphorinas gen. nov., sp. nov., an uncultured endosymbiont identified in a population of Diaphorina citri from Hawaii.</title>
        <authorList>
            <person name="Henry E.M."/>
            <person name="Carlson C.R."/>
            <person name="Kuo Y.-W."/>
        </authorList>
    </citation>
    <scope>NUCLEOTIDE SEQUENCE</scope>
    <source>
        <strain evidence="1">CADCRV1</strain>
    </source>
</reference>
<accession>A0ABY6GGD7</accession>